<evidence type="ECO:0000313" key="6">
    <source>
        <dbReference type="WBParaSite" id="ACRNAN_Path_1560.g6074.t1"/>
    </source>
</evidence>
<accession>A0A914C299</accession>
<dbReference type="InterPro" id="IPR029071">
    <property type="entry name" value="Ubiquitin-like_domsf"/>
</dbReference>
<dbReference type="Gene3D" id="3.10.20.90">
    <property type="entry name" value="Phosphatidylinositol 3-kinase Catalytic Subunit, Chain A, domain 1"/>
    <property type="match status" value="1"/>
</dbReference>
<reference evidence="6" key="1">
    <citation type="submission" date="2022-11" db="UniProtKB">
        <authorList>
            <consortium name="WormBaseParasite"/>
        </authorList>
    </citation>
    <scope>IDENTIFICATION</scope>
</reference>
<keyword evidence="5" id="KW-1185">Reference proteome</keyword>
<dbReference type="SUPFAM" id="SSF50729">
    <property type="entry name" value="PH domain-like"/>
    <property type="match status" value="1"/>
</dbReference>
<dbReference type="WBParaSite" id="ACRNAN_Path_1560.g6074.t1">
    <property type="protein sequence ID" value="ACRNAN_Path_1560.g6074.t1"/>
    <property type="gene ID" value="ACRNAN_Path_1560.g6074"/>
</dbReference>
<dbReference type="InterPro" id="IPR011993">
    <property type="entry name" value="PH-like_dom_sf"/>
</dbReference>
<sequence>MAYAICFLRILSASPKSVSAISVAGSQSACTSESTTTYNATQPNIQQHQLSSSDVKAAKIREALEKMKEAKIKKIYVKFFLHDGSTQGLLIDERWTVLDTMKKLTEKLNITLTAEHSIIEEYPELHFMRIYEDHELVVENIEDWLADSKNKLYFVRRPDKYGFIHEPQHFLLTEKSDLEFPSPESDWNAETKHELLKKFLTPESTQVPELEGWLMLKADGKKSWKKHYFVLRSSGLYYCPKGKMRGSKDLQCLMNVYNNQVYTCTDWKKKYKAPTEFGFAIKHPKIQVKASKYIKYVCTEDEKTFKKWVTALRLIRNSCHTLYKNYLALSESASQLSPSAPIKVDVPHVSHKRMSSSDIKISMGVACRTPTNLDSPARISMLSRTTSDRCSTPSTSIAFDQDECGTIKRQPGDLHDSGSNGYHLYQSQTPSTHSNMSAYSRQIYNGRNNGGTPTGTDECDSDEEQFPPPPEVVGVLQRVSMPQNVTMAVYPESNRAYPNHILPSVPQKPTRLLPHNQVIDYSTCSNVSPLTSPVNGDPREILSPSSQNGHLQPANTNLPKKTPPPPPKRSETTKLQNGGTPPQMDLYSELQRATARQKLRIEGN</sequence>
<dbReference type="Proteomes" id="UP000887540">
    <property type="component" value="Unplaced"/>
</dbReference>
<dbReference type="InterPro" id="IPR001849">
    <property type="entry name" value="PH_domain"/>
</dbReference>
<keyword evidence="2" id="KW-0732">Signal</keyword>
<dbReference type="CDD" id="cd01259">
    <property type="entry name" value="PH_APBB1IP"/>
    <property type="match status" value="1"/>
</dbReference>
<dbReference type="SMART" id="SM00314">
    <property type="entry name" value="RA"/>
    <property type="match status" value="1"/>
</dbReference>
<organism evidence="5 6">
    <name type="scientific">Acrobeloides nanus</name>
    <dbReference type="NCBI Taxonomy" id="290746"/>
    <lineage>
        <taxon>Eukaryota</taxon>
        <taxon>Metazoa</taxon>
        <taxon>Ecdysozoa</taxon>
        <taxon>Nematoda</taxon>
        <taxon>Chromadorea</taxon>
        <taxon>Rhabditida</taxon>
        <taxon>Tylenchina</taxon>
        <taxon>Cephalobomorpha</taxon>
        <taxon>Cephaloboidea</taxon>
        <taxon>Cephalobidae</taxon>
        <taxon>Acrobeloides</taxon>
    </lineage>
</organism>
<feature type="region of interest" description="Disordered" evidence="1">
    <location>
        <begin position="529"/>
        <end position="586"/>
    </location>
</feature>
<feature type="signal peptide" evidence="2">
    <location>
        <begin position="1"/>
        <end position="20"/>
    </location>
</feature>
<feature type="compositionally biased region" description="Polar residues" evidence="1">
    <location>
        <begin position="543"/>
        <end position="558"/>
    </location>
</feature>
<evidence type="ECO:0000259" key="3">
    <source>
        <dbReference type="PROSITE" id="PS50003"/>
    </source>
</evidence>
<dbReference type="InterPro" id="IPR039665">
    <property type="entry name" value="PH_APBB1IP"/>
</dbReference>
<dbReference type="SMART" id="SM00233">
    <property type="entry name" value="PH"/>
    <property type="match status" value="1"/>
</dbReference>
<evidence type="ECO:0000313" key="5">
    <source>
        <dbReference type="Proteomes" id="UP000887540"/>
    </source>
</evidence>
<dbReference type="PROSITE" id="PS50003">
    <property type="entry name" value="PH_DOMAIN"/>
    <property type="match status" value="1"/>
</dbReference>
<dbReference type="PANTHER" id="PTHR11243">
    <property type="entry name" value="GROWTH FACTOR RECEPTOR-BOUND PROTEIN"/>
    <property type="match status" value="1"/>
</dbReference>
<feature type="domain" description="PH" evidence="3">
    <location>
        <begin position="207"/>
        <end position="317"/>
    </location>
</feature>
<name>A0A914C299_9BILA</name>
<feature type="domain" description="Ras-associating" evidence="4">
    <location>
        <begin position="73"/>
        <end position="159"/>
    </location>
</feature>
<dbReference type="PROSITE" id="PS50200">
    <property type="entry name" value="RA"/>
    <property type="match status" value="1"/>
</dbReference>
<dbReference type="Pfam" id="PF21989">
    <property type="entry name" value="RA_2"/>
    <property type="match status" value="1"/>
</dbReference>
<dbReference type="GO" id="GO:0007165">
    <property type="term" value="P:signal transduction"/>
    <property type="evidence" value="ECO:0007669"/>
    <property type="project" value="InterPro"/>
</dbReference>
<dbReference type="AlphaFoldDB" id="A0A914C299"/>
<evidence type="ECO:0000259" key="4">
    <source>
        <dbReference type="PROSITE" id="PS50200"/>
    </source>
</evidence>
<proteinExistence type="predicted"/>
<dbReference type="PANTHER" id="PTHR11243:SF23">
    <property type="entry name" value="LD06925P"/>
    <property type="match status" value="1"/>
</dbReference>
<dbReference type="InterPro" id="IPR039664">
    <property type="entry name" value="GRB/APBB1IP"/>
</dbReference>
<evidence type="ECO:0000256" key="2">
    <source>
        <dbReference type="SAM" id="SignalP"/>
    </source>
</evidence>
<feature type="region of interest" description="Disordered" evidence="1">
    <location>
        <begin position="412"/>
        <end position="465"/>
    </location>
</feature>
<evidence type="ECO:0000256" key="1">
    <source>
        <dbReference type="SAM" id="MobiDB-lite"/>
    </source>
</evidence>
<dbReference type="InterPro" id="IPR000159">
    <property type="entry name" value="RA_dom"/>
</dbReference>
<dbReference type="SUPFAM" id="SSF54236">
    <property type="entry name" value="Ubiquitin-like"/>
    <property type="match status" value="1"/>
</dbReference>
<feature type="compositionally biased region" description="Polar residues" evidence="1">
    <location>
        <begin position="417"/>
        <end position="443"/>
    </location>
</feature>
<dbReference type="Pfam" id="PF00169">
    <property type="entry name" value="PH"/>
    <property type="match status" value="1"/>
</dbReference>
<protein>
    <submittedName>
        <fullName evidence="6">Uncharacterized protein</fullName>
    </submittedName>
</protein>
<feature type="chain" id="PRO_5036862419" evidence="2">
    <location>
        <begin position="21"/>
        <end position="604"/>
    </location>
</feature>
<dbReference type="Gene3D" id="2.30.29.30">
    <property type="entry name" value="Pleckstrin-homology domain (PH domain)/Phosphotyrosine-binding domain (PTB)"/>
    <property type="match status" value="1"/>
</dbReference>